<dbReference type="AlphaFoldDB" id="A0A0C7G977"/>
<dbReference type="RefSeq" id="WP_055342380.1">
    <property type="nucleotide sequence ID" value="NZ_CDNI01000003.1"/>
</dbReference>
<proteinExistence type="predicted"/>
<dbReference type="OrthoDB" id="357294at2"/>
<dbReference type="PANTHER" id="PTHR40590">
    <property type="entry name" value="CYTOPLASMIC PROTEIN-RELATED"/>
    <property type="match status" value="1"/>
</dbReference>
<sequence length="305" mass="35235">MKKLNKIFLLAIAICIPIFFIGCSINSIGQEDKKSTLAKGFFCKATKGEDSIYLIGTMHPDKSNINYFNETMKKIIKETDALALEINFSDENIKKSLDKINKENTYLKQGELNNLLTNKEQEKFKRILESLDFKYEDIKNLTPEAISNLIKKEIYVRAGFNGDTSDIFLQNTYNSNNKKVISLENINDQHKIISKNTTDLKKFINEFNAKTIEKEIKTGNEIMYAFITGDSNYMEKYVEDNKLKNKDDYNKLLKDRNKKMVEKIDNLIKENENYAVAVGTMHFFGNDSIVKLLQEKGYKVTKLKS</sequence>
<dbReference type="PROSITE" id="PS51257">
    <property type="entry name" value="PROKAR_LIPOPROTEIN"/>
    <property type="match status" value="1"/>
</dbReference>
<protein>
    <submittedName>
        <fullName evidence="2">GumN family protein</fullName>
    </submittedName>
</protein>
<gene>
    <name evidence="2" type="ORF">R28058_21601</name>
</gene>
<feature type="transmembrane region" description="Helical" evidence="1">
    <location>
        <begin position="7"/>
        <end position="29"/>
    </location>
</feature>
<dbReference type="InterPro" id="IPR002816">
    <property type="entry name" value="TraB/PrgY/GumN_fam"/>
</dbReference>
<keyword evidence="1" id="KW-1133">Transmembrane helix</keyword>
<accession>A0A0C7G977</accession>
<evidence type="ECO:0000313" key="2">
    <source>
        <dbReference type="EMBL" id="CEQ04427.1"/>
    </source>
</evidence>
<dbReference type="CDD" id="cd14789">
    <property type="entry name" value="Tiki"/>
    <property type="match status" value="1"/>
</dbReference>
<dbReference type="PANTHER" id="PTHR40590:SF1">
    <property type="entry name" value="CYTOPLASMIC PROTEIN"/>
    <property type="match status" value="1"/>
</dbReference>
<keyword evidence="1" id="KW-0812">Transmembrane</keyword>
<evidence type="ECO:0000313" key="3">
    <source>
        <dbReference type="Proteomes" id="UP000049127"/>
    </source>
</evidence>
<reference evidence="2 3" key="1">
    <citation type="submission" date="2015-01" db="EMBL/GenBank/DDBJ databases">
        <authorList>
            <person name="Aslett A.Martin."/>
            <person name="De Silva Nishadi"/>
        </authorList>
    </citation>
    <scope>NUCLEOTIDE SEQUENCE [LARGE SCALE GENOMIC DNA]</scope>
    <source>
        <strain evidence="2 3">R28058</strain>
    </source>
</reference>
<name>A0A0C7G977_PARSO</name>
<dbReference type="Proteomes" id="UP000049127">
    <property type="component" value="Unassembled WGS sequence"/>
</dbReference>
<dbReference type="EMBL" id="CEKZ01000003">
    <property type="protein sequence ID" value="CEQ04427.1"/>
    <property type="molecule type" value="Genomic_DNA"/>
</dbReference>
<keyword evidence="1" id="KW-0472">Membrane</keyword>
<dbReference type="InterPro" id="IPR047111">
    <property type="entry name" value="YbaP-like"/>
</dbReference>
<evidence type="ECO:0000256" key="1">
    <source>
        <dbReference type="SAM" id="Phobius"/>
    </source>
</evidence>
<organism evidence="2 3">
    <name type="scientific">Paraclostridium sordellii</name>
    <name type="common">Clostridium sordellii</name>
    <dbReference type="NCBI Taxonomy" id="1505"/>
    <lineage>
        <taxon>Bacteria</taxon>
        <taxon>Bacillati</taxon>
        <taxon>Bacillota</taxon>
        <taxon>Clostridia</taxon>
        <taxon>Peptostreptococcales</taxon>
        <taxon>Peptostreptococcaceae</taxon>
        <taxon>Paraclostridium</taxon>
    </lineage>
</organism>
<dbReference type="Pfam" id="PF01963">
    <property type="entry name" value="TraB_PrgY_gumN"/>
    <property type="match status" value="1"/>
</dbReference>